<dbReference type="GO" id="GO:0046872">
    <property type="term" value="F:metal ion binding"/>
    <property type="evidence" value="ECO:0007669"/>
    <property type="project" value="UniProtKB-KW"/>
</dbReference>
<feature type="signal peptide" evidence="5">
    <location>
        <begin position="1"/>
        <end position="19"/>
    </location>
</feature>
<feature type="domain" description="Peptidase M20 dimerisation" evidence="6">
    <location>
        <begin position="169"/>
        <end position="266"/>
    </location>
</feature>
<organism evidence="7 8">
    <name type="scientific">Corchorus olitorius</name>
    <dbReference type="NCBI Taxonomy" id="93759"/>
    <lineage>
        <taxon>Eukaryota</taxon>
        <taxon>Viridiplantae</taxon>
        <taxon>Streptophyta</taxon>
        <taxon>Embryophyta</taxon>
        <taxon>Tracheophyta</taxon>
        <taxon>Spermatophyta</taxon>
        <taxon>Magnoliopsida</taxon>
        <taxon>eudicotyledons</taxon>
        <taxon>Gunneridae</taxon>
        <taxon>Pentapetalae</taxon>
        <taxon>rosids</taxon>
        <taxon>malvids</taxon>
        <taxon>Malvales</taxon>
        <taxon>Malvaceae</taxon>
        <taxon>Grewioideae</taxon>
        <taxon>Apeibeae</taxon>
        <taxon>Corchorus</taxon>
    </lineage>
</organism>
<comment type="cofactor">
    <cofactor evidence="4">
        <name>Mn(2+)</name>
        <dbReference type="ChEBI" id="CHEBI:29035"/>
    </cofactor>
    <text evidence="4">The Mn(2+) ion enhances activity.</text>
</comment>
<feature type="binding site" evidence="4">
    <location>
        <position position="125"/>
    </location>
    <ligand>
        <name>Mn(2+)</name>
        <dbReference type="ChEBI" id="CHEBI:29035"/>
        <label>2</label>
    </ligand>
</feature>
<comment type="similarity">
    <text evidence="1">Belongs to the peptidase M20 family.</text>
</comment>
<keyword evidence="8" id="KW-1185">Reference proteome</keyword>
<gene>
    <name evidence="7" type="ORF">COLO4_29653</name>
</gene>
<feature type="binding site" evidence="4">
    <location>
        <position position="149"/>
    </location>
    <ligand>
        <name>Mn(2+)</name>
        <dbReference type="ChEBI" id="CHEBI:29035"/>
        <label>2</label>
    </ligand>
</feature>
<evidence type="ECO:0000313" key="7">
    <source>
        <dbReference type="EMBL" id="OMO68447.1"/>
    </source>
</evidence>
<feature type="chain" id="PRO_5012390415" evidence="5">
    <location>
        <begin position="20"/>
        <end position="388"/>
    </location>
</feature>
<dbReference type="OrthoDB" id="6119954at2759"/>
<dbReference type="GO" id="GO:0005783">
    <property type="term" value="C:endoplasmic reticulum"/>
    <property type="evidence" value="ECO:0007669"/>
    <property type="project" value="TreeGrafter"/>
</dbReference>
<dbReference type="AlphaFoldDB" id="A0A1R3HDN0"/>
<dbReference type="GO" id="GO:0009850">
    <property type="term" value="P:auxin metabolic process"/>
    <property type="evidence" value="ECO:0007669"/>
    <property type="project" value="TreeGrafter"/>
</dbReference>
<dbReference type="SUPFAM" id="SSF53187">
    <property type="entry name" value="Zn-dependent exopeptidases"/>
    <property type="match status" value="1"/>
</dbReference>
<dbReference type="PANTHER" id="PTHR11014:SF108">
    <property type="entry name" value="IAA-AMINO ACID HYDROLASE ILR1"/>
    <property type="match status" value="1"/>
</dbReference>
<evidence type="ECO:0000313" key="8">
    <source>
        <dbReference type="Proteomes" id="UP000187203"/>
    </source>
</evidence>
<evidence type="ECO:0000256" key="3">
    <source>
        <dbReference type="ARBA" id="ARBA00023211"/>
    </source>
</evidence>
<dbReference type="PANTHER" id="PTHR11014">
    <property type="entry name" value="PEPTIDASE M20 FAMILY MEMBER"/>
    <property type="match status" value="1"/>
</dbReference>
<dbReference type="Gene3D" id="3.40.630.10">
    <property type="entry name" value="Zn peptidases"/>
    <property type="match status" value="2"/>
</dbReference>
<feature type="binding site" evidence="4">
    <location>
        <position position="352"/>
    </location>
    <ligand>
        <name>Mn(2+)</name>
        <dbReference type="ChEBI" id="CHEBI:29035"/>
        <label>2</label>
    </ligand>
</feature>
<dbReference type="SUPFAM" id="SSF55031">
    <property type="entry name" value="Bacterial exopeptidase dimerisation domain"/>
    <property type="match status" value="1"/>
</dbReference>
<dbReference type="FunFam" id="3.30.70.360:FF:000001">
    <property type="entry name" value="N-acetyldiaminopimelate deacetylase"/>
    <property type="match status" value="1"/>
</dbReference>
<dbReference type="GO" id="GO:0010179">
    <property type="term" value="F:IAA-Ala conjugate hydrolase activity"/>
    <property type="evidence" value="ECO:0007669"/>
    <property type="project" value="TreeGrafter"/>
</dbReference>
<dbReference type="Gene3D" id="3.30.70.360">
    <property type="match status" value="1"/>
</dbReference>
<keyword evidence="4" id="KW-0479">Metal-binding</keyword>
<accession>A0A1R3HDN0</accession>
<reference evidence="8" key="1">
    <citation type="submission" date="2013-09" db="EMBL/GenBank/DDBJ databases">
        <title>Corchorus olitorius genome sequencing.</title>
        <authorList>
            <person name="Alam M."/>
            <person name="Haque M.S."/>
            <person name="Islam M.S."/>
            <person name="Emdad E.M."/>
            <person name="Islam M.M."/>
            <person name="Ahmed B."/>
            <person name="Halim A."/>
            <person name="Hossen Q.M.M."/>
            <person name="Hossain M.Z."/>
            <person name="Ahmed R."/>
            <person name="Khan M.M."/>
            <person name="Islam R."/>
            <person name="Rashid M.M."/>
            <person name="Khan S.A."/>
            <person name="Rahman M.S."/>
            <person name="Alam M."/>
            <person name="Yahiya A.S."/>
            <person name="Khan M.S."/>
            <person name="Azam M.S."/>
            <person name="Haque T."/>
            <person name="Lashkar M.Z.H."/>
            <person name="Akhand A.I."/>
            <person name="Morshed G."/>
            <person name="Roy S."/>
            <person name="Uddin K.S."/>
            <person name="Rabeya T."/>
            <person name="Hossain A.S."/>
            <person name="Chowdhury A."/>
            <person name="Snigdha A.R."/>
            <person name="Mortoza M.S."/>
            <person name="Matin S.A."/>
            <person name="Hoque S.M.E."/>
            <person name="Islam M.K."/>
            <person name="Roy D.K."/>
            <person name="Haider R."/>
            <person name="Moosa M.M."/>
            <person name="Elias S.M."/>
            <person name="Hasan A.M."/>
            <person name="Jahan S."/>
            <person name="Shafiuddin M."/>
            <person name="Mahmood N."/>
            <person name="Shommy N.S."/>
        </authorList>
    </citation>
    <scope>NUCLEOTIDE SEQUENCE [LARGE SCALE GENOMIC DNA]</scope>
    <source>
        <strain evidence="8">cv. O-4</strain>
    </source>
</reference>
<keyword evidence="3 4" id="KW-0464">Manganese</keyword>
<keyword evidence="5" id="KW-0732">Signal</keyword>
<name>A0A1R3HDN0_9ROSI</name>
<dbReference type="STRING" id="93759.A0A1R3HDN0"/>
<evidence type="ECO:0000256" key="2">
    <source>
        <dbReference type="ARBA" id="ARBA00022801"/>
    </source>
</evidence>
<dbReference type="Proteomes" id="UP000187203">
    <property type="component" value="Unassembled WGS sequence"/>
</dbReference>
<dbReference type="NCBIfam" id="TIGR01891">
    <property type="entry name" value="amidohydrolases"/>
    <property type="match status" value="1"/>
</dbReference>
<dbReference type="Pfam" id="PF07687">
    <property type="entry name" value="M20_dimer"/>
    <property type="match status" value="1"/>
</dbReference>
<dbReference type="InterPro" id="IPR011650">
    <property type="entry name" value="Peptidase_M20_dimer"/>
</dbReference>
<sequence length="388" mass="41998">MEFFLCFFVVSAIICQALAHGSELELLSKELLESARQPEFFEWMRGIRRRIHEHPELGFEEQKTSELIRNELDSLGISYKWPVAKTGVVGFIGSGASKPVFGLRADMDALPLQGTVKLVFQPGEEGYSGAYHMLTDGVLDDLDAILSIHVLPQVPTGAIASRAGPILAGVGMFSAVIQGKGSHASSPHLGKDPIVAACSAVLALQQIVSRETDPLKAMVVTVGSIEGGQAGNVIPETVRFSGTFRSLSSEGVSYLQKRIKEVIEMQAAVHQCNATIDFMEDKHMPHPVMVNDEGLYEHAKKVGKTLVGENNVHLLPITMGAEDFSFFAEKTAAAIYVIGIKNETLKSDRPLHSPYFFIDEEALPIGAALNAAVAISYLEDHQVSVAAN</sequence>
<dbReference type="InterPro" id="IPR002933">
    <property type="entry name" value="Peptidase_M20"/>
</dbReference>
<evidence type="ECO:0000259" key="6">
    <source>
        <dbReference type="Pfam" id="PF07687"/>
    </source>
</evidence>
<evidence type="ECO:0000256" key="1">
    <source>
        <dbReference type="ARBA" id="ARBA00006153"/>
    </source>
</evidence>
<dbReference type="EMBL" id="AWUE01020389">
    <property type="protein sequence ID" value="OMO68447.1"/>
    <property type="molecule type" value="Genomic_DNA"/>
</dbReference>
<dbReference type="PIRSF" id="PIRSF005962">
    <property type="entry name" value="Pept_M20D_amidohydro"/>
    <property type="match status" value="1"/>
</dbReference>
<dbReference type="Pfam" id="PF01546">
    <property type="entry name" value="Peptidase_M20"/>
    <property type="match status" value="1"/>
</dbReference>
<comment type="caution">
    <text evidence="7">The sequence shown here is derived from an EMBL/GenBank/DDBJ whole genome shotgun (WGS) entry which is preliminary data.</text>
</comment>
<evidence type="ECO:0000256" key="5">
    <source>
        <dbReference type="SAM" id="SignalP"/>
    </source>
</evidence>
<dbReference type="InterPro" id="IPR017439">
    <property type="entry name" value="Amidohydrolase"/>
</dbReference>
<proteinExistence type="inferred from homology"/>
<keyword evidence="2" id="KW-0378">Hydrolase</keyword>
<evidence type="ECO:0000256" key="4">
    <source>
        <dbReference type="PIRSR" id="PIRSR005962-1"/>
    </source>
</evidence>
<dbReference type="InterPro" id="IPR036264">
    <property type="entry name" value="Bact_exopeptidase_dim_dom"/>
</dbReference>
<protein>
    <submittedName>
        <fullName evidence="7">Peptidase M20</fullName>
    </submittedName>
</protein>